<keyword evidence="4" id="KW-1185">Reference proteome</keyword>
<feature type="region of interest" description="Disordered" evidence="1">
    <location>
        <begin position="236"/>
        <end position="307"/>
    </location>
</feature>
<organism evidence="3 4">
    <name type="scientific">Dentiscutata erythropus</name>
    <dbReference type="NCBI Taxonomy" id="1348616"/>
    <lineage>
        <taxon>Eukaryota</taxon>
        <taxon>Fungi</taxon>
        <taxon>Fungi incertae sedis</taxon>
        <taxon>Mucoromycota</taxon>
        <taxon>Glomeromycotina</taxon>
        <taxon>Glomeromycetes</taxon>
        <taxon>Diversisporales</taxon>
        <taxon>Gigasporaceae</taxon>
        <taxon>Dentiscutata</taxon>
    </lineage>
</organism>
<feature type="compositionally biased region" description="Polar residues" evidence="1">
    <location>
        <begin position="272"/>
        <end position="307"/>
    </location>
</feature>
<gene>
    <name evidence="3" type="ORF">DERYTH_LOCUS14169</name>
</gene>
<keyword evidence="2" id="KW-0472">Membrane</keyword>
<feature type="transmembrane region" description="Helical" evidence="2">
    <location>
        <begin position="66"/>
        <end position="90"/>
    </location>
</feature>
<accession>A0A9N9NBY1</accession>
<dbReference type="AlphaFoldDB" id="A0A9N9NBY1"/>
<evidence type="ECO:0000256" key="1">
    <source>
        <dbReference type="SAM" id="MobiDB-lite"/>
    </source>
</evidence>
<name>A0A9N9NBY1_9GLOM</name>
<keyword evidence="2" id="KW-1133">Transmembrane helix</keyword>
<proteinExistence type="predicted"/>
<evidence type="ECO:0000313" key="3">
    <source>
        <dbReference type="EMBL" id="CAG8719010.1"/>
    </source>
</evidence>
<feature type="compositionally biased region" description="Basic and acidic residues" evidence="1">
    <location>
        <begin position="253"/>
        <end position="271"/>
    </location>
</feature>
<evidence type="ECO:0000256" key="2">
    <source>
        <dbReference type="SAM" id="Phobius"/>
    </source>
</evidence>
<comment type="caution">
    <text evidence="3">The sequence shown here is derived from an EMBL/GenBank/DDBJ whole genome shotgun (WGS) entry which is preliminary data.</text>
</comment>
<dbReference type="EMBL" id="CAJVPY010010463">
    <property type="protein sequence ID" value="CAG8719010.1"/>
    <property type="molecule type" value="Genomic_DNA"/>
</dbReference>
<protein>
    <submittedName>
        <fullName evidence="3">11633_t:CDS:1</fullName>
    </submittedName>
</protein>
<feature type="region of interest" description="Disordered" evidence="1">
    <location>
        <begin position="97"/>
        <end position="133"/>
    </location>
</feature>
<feature type="compositionally biased region" description="Basic and acidic residues" evidence="1">
    <location>
        <begin position="236"/>
        <end position="245"/>
    </location>
</feature>
<dbReference type="OrthoDB" id="2421589at2759"/>
<sequence length="307" mass="34798">MSNAQQKEKISRVIHVNAQQTGTYRPVITLYSTTTILPSETATVQSTPYSTPTSVSSNQLDGASRIGIICAAALGIFILFIISVITVRYIRRHRRRDRRRYGTNSSKVDVSEFPEEENPTGHGDPRKSISTGPASIYSQMQSGQIYSRPINDPIQPVPIYNQMQPAPIYNQMQPAPTYNQMQPAPTYNQMQPAPTYNQMQPVPIYNQMQQRVGLEPIYSQMQPQYYEDNILRITSEEDGRKEGSKSYDLAEEDILRVPSEKEIRESKRLETSRTSSGKENSGESRQSYQTLTFPGNTEINTNLKDMQ</sequence>
<keyword evidence="2" id="KW-0812">Transmembrane</keyword>
<evidence type="ECO:0000313" key="4">
    <source>
        <dbReference type="Proteomes" id="UP000789405"/>
    </source>
</evidence>
<dbReference type="Proteomes" id="UP000789405">
    <property type="component" value="Unassembled WGS sequence"/>
</dbReference>
<reference evidence="3" key="1">
    <citation type="submission" date="2021-06" db="EMBL/GenBank/DDBJ databases">
        <authorList>
            <person name="Kallberg Y."/>
            <person name="Tangrot J."/>
            <person name="Rosling A."/>
        </authorList>
    </citation>
    <scope>NUCLEOTIDE SEQUENCE</scope>
    <source>
        <strain evidence="3">MA453B</strain>
    </source>
</reference>